<sequence length="64" mass="7751">MFESDEWSKFSTEFMVVSALTVCRLMRFPIHVPHYLCSGFKLHVRLQIIDVFFGHIHYYLRSRK</sequence>
<organism evidence="1">
    <name type="scientific">Arundo donax</name>
    <name type="common">Giant reed</name>
    <name type="synonym">Donax arundinaceus</name>
    <dbReference type="NCBI Taxonomy" id="35708"/>
    <lineage>
        <taxon>Eukaryota</taxon>
        <taxon>Viridiplantae</taxon>
        <taxon>Streptophyta</taxon>
        <taxon>Embryophyta</taxon>
        <taxon>Tracheophyta</taxon>
        <taxon>Spermatophyta</taxon>
        <taxon>Magnoliopsida</taxon>
        <taxon>Liliopsida</taxon>
        <taxon>Poales</taxon>
        <taxon>Poaceae</taxon>
        <taxon>PACMAD clade</taxon>
        <taxon>Arundinoideae</taxon>
        <taxon>Arundineae</taxon>
        <taxon>Arundo</taxon>
    </lineage>
</organism>
<protein>
    <submittedName>
        <fullName evidence="1">Uncharacterized protein</fullName>
    </submittedName>
</protein>
<dbReference type="AlphaFoldDB" id="A0A0A9BZF9"/>
<reference evidence="1" key="2">
    <citation type="journal article" date="2015" name="Data Brief">
        <title>Shoot transcriptome of the giant reed, Arundo donax.</title>
        <authorList>
            <person name="Barrero R.A."/>
            <person name="Guerrero F.D."/>
            <person name="Moolhuijzen P."/>
            <person name="Goolsby J.A."/>
            <person name="Tidwell J."/>
            <person name="Bellgard S.E."/>
            <person name="Bellgard M.I."/>
        </authorList>
    </citation>
    <scope>NUCLEOTIDE SEQUENCE</scope>
    <source>
        <tissue evidence="1">Shoot tissue taken approximately 20 cm above the soil surface</tissue>
    </source>
</reference>
<dbReference type="EMBL" id="GBRH01231350">
    <property type="protein sequence ID" value="JAD66545.1"/>
    <property type="molecule type" value="Transcribed_RNA"/>
</dbReference>
<proteinExistence type="predicted"/>
<reference evidence="1" key="1">
    <citation type="submission" date="2014-09" db="EMBL/GenBank/DDBJ databases">
        <authorList>
            <person name="Magalhaes I.L.F."/>
            <person name="Oliveira U."/>
            <person name="Santos F.R."/>
            <person name="Vidigal T.H.D.A."/>
            <person name="Brescovit A.D."/>
            <person name="Santos A.J."/>
        </authorList>
    </citation>
    <scope>NUCLEOTIDE SEQUENCE</scope>
    <source>
        <tissue evidence="1">Shoot tissue taken approximately 20 cm above the soil surface</tissue>
    </source>
</reference>
<accession>A0A0A9BZF9</accession>
<evidence type="ECO:0000313" key="1">
    <source>
        <dbReference type="EMBL" id="JAD66545.1"/>
    </source>
</evidence>
<name>A0A0A9BZF9_ARUDO</name>